<sequence length="176" mass="20156">MKRFVLSPRTFGSLAPSSPWLCNRMLRLADLDKAMVIAELGAGDGVLTQRLLKCLAPGAELDAYEIQPDMAGMLQQIADNDTRLTVLSQSAQQLVRNYDVIFSCLPLLSFPVLLRLQILRQVLARMNPGGCLIQFQYSRLSERFLSRYFRWSREYEVLNFPPAWVYYCTPLDENML</sequence>
<dbReference type="EMBL" id="AAGVVM010000081">
    <property type="protein sequence ID" value="EBS5460764.1"/>
    <property type="molecule type" value="Genomic_DNA"/>
</dbReference>
<evidence type="ECO:0000259" key="1">
    <source>
        <dbReference type="Pfam" id="PF08242"/>
    </source>
</evidence>
<dbReference type="GO" id="GO:0003723">
    <property type="term" value="F:RNA binding"/>
    <property type="evidence" value="ECO:0007669"/>
    <property type="project" value="UniProtKB-KW"/>
</dbReference>
<keyword evidence="2" id="KW-0808">Transferase</keyword>
<reference evidence="2" key="1">
    <citation type="submission" date="2018-07" db="EMBL/GenBank/DDBJ databases">
        <authorList>
            <person name="Ashton P.M."/>
            <person name="Dallman T."/>
            <person name="Nair S."/>
            <person name="De Pinna E."/>
            <person name="Peters T."/>
            <person name="Grant K."/>
        </authorList>
    </citation>
    <scope>NUCLEOTIDE SEQUENCE</scope>
    <source>
        <strain evidence="2">245081</strain>
    </source>
</reference>
<name>A0A5V0BVH2_SALEN</name>
<proteinExistence type="predicted"/>
<feature type="domain" description="Methyltransferase type 12" evidence="1">
    <location>
        <begin position="39"/>
        <end position="132"/>
    </location>
</feature>
<dbReference type="InterPro" id="IPR029063">
    <property type="entry name" value="SAM-dependent_MTases_sf"/>
</dbReference>
<dbReference type="GO" id="GO:0032259">
    <property type="term" value="P:methylation"/>
    <property type="evidence" value="ECO:0007669"/>
    <property type="project" value="UniProtKB-KW"/>
</dbReference>
<comment type="caution">
    <text evidence="2">The sequence shown here is derived from an EMBL/GenBank/DDBJ whole genome shotgun (WGS) entry which is preliminary data.</text>
</comment>
<keyword evidence="2" id="KW-0489">Methyltransferase</keyword>
<gene>
    <name evidence="2" type="ORF">DUU06_24675</name>
</gene>
<dbReference type="CDD" id="cd02440">
    <property type="entry name" value="AdoMet_MTases"/>
    <property type="match status" value="1"/>
</dbReference>
<protein>
    <submittedName>
        <fullName evidence="2">Methyltransferase domain-containing protein</fullName>
    </submittedName>
</protein>
<organism evidence="2">
    <name type="scientific">Salmonella enteritidis</name>
    <dbReference type="NCBI Taxonomy" id="149539"/>
    <lineage>
        <taxon>Bacteria</taxon>
        <taxon>Pseudomonadati</taxon>
        <taxon>Pseudomonadota</taxon>
        <taxon>Gammaproteobacteria</taxon>
        <taxon>Enterobacterales</taxon>
        <taxon>Enterobacteriaceae</taxon>
        <taxon>Salmonella</taxon>
    </lineage>
</organism>
<dbReference type="InterPro" id="IPR013217">
    <property type="entry name" value="Methyltransf_12"/>
</dbReference>
<dbReference type="Gene3D" id="3.40.50.150">
    <property type="entry name" value="Vaccinia Virus protein VP39"/>
    <property type="match status" value="1"/>
</dbReference>
<dbReference type="GO" id="GO:0008168">
    <property type="term" value="F:methyltransferase activity"/>
    <property type="evidence" value="ECO:0007669"/>
    <property type="project" value="UniProtKB-KW"/>
</dbReference>
<dbReference type="AlphaFoldDB" id="A0A5V0BVH2"/>
<accession>A0A5V0BVH2</accession>
<evidence type="ECO:0000313" key="2">
    <source>
        <dbReference type="EMBL" id="EBS5460764.1"/>
    </source>
</evidence>
<dbReference type="Pfam" id="PF08242">
    <property type="entry name" value="Methyltransf_12"/>
    <property type="match status" value="1"/>
</dbReference>
<dbReference type="SUPFAM" id="SSF53335">
    <property type="entry name" value="S-adenosyl-L-methionine-dependent methyltransferases"/>
    <property type="match status" value="1"/>
</dbReference>